<name>A0AA86NFA2_9EUKA</name>
<keyword evidence="1" id="KW-0812">Transmembrane</keyword>
<dbReference type="Proteomes" id="UP001642409">
    <property type="component" value="Unassembled WGS sequence"/>
</dbReference>
<feature type="transmembrane region" description="Helical" evidence="1">
    <location>
        <begin position="34"/>
        <end position="56"/>
    </location>
</feature>
<proteinExistence type="predicted"/>
<evidence type="ECO:0000313" key="3">
    <source>
        <dbReference type="EMBL" id="CAL6097867.1"/>
    </source>
</evidence>
<reference evidence="3 4" key="2">
    <citation type="submission" date="2024-07" db="EMBL/GenBank/DDBJ databases">
        <authorList>
            <person name="Akdeniz Z."/>
        </authorList>
    </citation>
    <scope>NUCLEOTIDE SEQUENCE [LARGE SCALE GENOMIC DNA]</scope>
</reference>
<dbReference type="EMBL" id="CATOUU010000147">
    <property type="protein sequence ID" value="CAI9918001.1"/>
    <property type="molecule type" value="Genomic_DNA"/>
</dbReference>
<evidence type="ECO:0000313" key="4">
    <source>
        <dbReference type="Proteomes" id="UP001642409"/>
    </source>
</evidence>
<keyword evidence="1" id="KW-1133">Transmembrane helix</keyword>
<dbReference type="AlphaFoldDB" id="A0AA86NFA2"/>
<dbReference type="EMBL" id="CAXDID020000504">
    <property type="protein sequence ID" value="CAL6097867.1"/>
    <property type="molecule type" value="Genomic_DNA"/>
</dbReference>
<evidence type="ECO:0000256" key="1">
    <source>
        <dbReference type="SAM" id="Phobius"/>
    </source>
</evidence>
<evidence type="ECO:0000313" key="2">
    <source>
        <dbReference type="EMBL" id="CAI9918001.1"/>
    </source>
</evidence>
<comment type="caution">
    <text evidence="2">The sequence shown here is derived from an EMBL/GenBank/DDBJ whole genome shotgun (WGS) entry which is preliminary data.</text>
</comment>
<keyword evidence="1" id="KW-0472">Membrane</keyword>
<keyword evidence="4" id="KW-1185">Reference proteome</keyword>
<reference evidence="2" key="1">
    <citation type="submission" date="2023-06" db="EMBL/GenBank/DDBJ databases">
        <authorList>
            <person name="Kurt Z."/>
        </authorList>
    </citation>
    <scope>NUCLEOTIDE SEQUENCE</scope>
</reference>
<sequence length="102" mass="11925">MCILRHRTRNFLTTINRCSINSRRRQRDANLSELVINSIIINGIHNLLILVISIIVQNILIFRKAKYSLFFEDSKMTRMNARAQKIRNSTGIAQVWNEIAKI</sequence>
<accession>A0AA86NFA2</accession>
<organism evidence="2">
    <name type="scientific">Hexamita inflata</name>
    <dbReference type="NCBI Taxonomy" id="28002"/>
    <lineage>
        <taxon>Eukaryota</taxon>
        <taxon>Metamonada</taxon>
        <taxon>Diplomonadida</taxon>
        <taxon>Hexamitidae</taxon>
        <taxon>Hexamitinae</taxon>
        <taxon>Hexamita</taxon>
    </lineage>
</organism>
<protein>
    <submittedName>
        <fullName evidence="3">Hypothetical_protein</fullName>
    </submittedName>
</protein>
<gene>
    <name evidence="2" type="ORF">HINF_LOCUS5646</name>
    <name evidence="3" type="ORF">HINF_LOCUS69334</name>
</gene>